<comment type="caution">
    <text evidence="1">The sequence shown here is derived from an EMBL/GenBank/DDBJ whole genome shotgun (WGS) entry which is preliminary data.</text>
</comment>
<dbReference type="Proteomes" id="UP000550729">
    <property type="component" value="Unassembled WGS sequence"/>
</dbReference>
<gene>
    <name evidence="1" type="ORF">HH308_06200</name>
</gene>
<organism evidence="1 2">
    <name type="scientific">Gordonia asplenii</name>
    <dbReference type="NCBI Taxonomy" id="2725283"/>
    <lineage>
        <taxon>Bacteria</taxon>
        <taxon>Bacillati</taxon>
        <taxon>Actinomycetota</taxon>
        <taxon>Actinomycetes</taxon>
        <taxon>Mycobacteriales</taxon>
        <taxon>Gordoniaceae</taxon>
        <taxon>Gordonia</taxon>
    </lineage>
</organism>
<name>A0A848KWG8_9ACTN</name>
<dbReference type="EMBL" id="JABBNB010000005">
    <property type="protein sequence ID" value="NMO00803.1"/>
    <property type="molecule type" value="Genomic_DNA"/>
</dbReference>
<evidence type="ECO:0000313" key="2">
    <source>
        <dbReference type="Proteomes" id="UP000550729"/>
    </source>
</evidence>
<sequence>MSRVRAQLGETELTRTIELIEALDNYAGLLGWSMEIASYGGGDKRRYRAELSMKGDPSALADFPETGWARGAWVMHVQPDDQNRQQWVVLRYSADNLLDALTGLTCAYITARPDSELAETATELEVVPCVG</sequence>
<keyword evidence="2" id="KW-1185">Reference proteome</keyword>
<reference evidence="1 2" key="1">
    <citation type="submission" date="2020-04" db="EMBL/GenBank/DDBJ databases">
        <title>Gordonia sp. nov. TBRC 11910.</title>
        <authorList>
            <person name="Suriyachadkun C."/>
        </authorList>
    </citation>
    <scope>NUCLEOTIDE SEQUENCE [LARGE SCALE GENOMIC DNA]</scope>
    <source>
        <strain evidence="1 2">TBRC 11910</strain>
    </source>
</reference>
<accession>A0A848KWG8</accession>
<proteinExistence type="predicted"/>
<dbReference type="AlphaFoldDB" id="A0A848KWG8"/>
<evidence type="ECO:0000313" key="1">
    <source>
        <dbReference type="EMBL" id="NMO00803.1"/>
    </source>
</evidence>
<protein>
    <submittedName>
        <fullName evidence="1">Uncharacterized protein</fullName>
    </submittedName>
</protein>
<dbReference type="RefSeq" id="WP_170193309.1">
    <property type="nucleotide sequence ID" value="NZ_JABBNB010000005.1"/>
</dbReference>